<dbReference type="InterPro" id="IPR036852">
    <property type="entry name" value="Peptidase_S8/S53_dom_sf"/>
</dbReference>
<name>A0ABU2WM98_9GAMM</name>
<comment type="caution">
    <text evidence="2">Lacks conserved residue(s) required for the propagation of feature annotation.</text>
</comment>
<comment type="similarity">
    <text evidence="2">Belongs to the peptidase S8 family.</text>
</comment>
<proteinExistence type="inferred from homology"/>
<keyword evidence="5" id="KW-1185">Reference proteome</keyword>
<evidence type="ECO:0000256" key="2">
    <source>
        <dbReference type="PROSITE-ProRule" id="PRU01240"/>
    </source>
</evidence>
<dbReference type="EMBL" id="JAVRIC010000031">
    <property type="protein sequence ID" value="MDT0498996.1"/>
    <property type="molecule type" value="Genomic_DNA"/>
</dbReference>
<keyword evidence="1" id="KW-0378">Hydrolase</keyword>
<protein>
    <submittedName>
        <fullName evidence="4">S8 family serine peptidase</fullName>
    </submittedName>
</protein>
<dbReference type="PROSITE" id="PS51892">
    <property type="entry name" value="SUBTILASE"/>
    <property type="match status" value="1"/>
</dbReference>
<reference evidence="4 5" key="1">
    <citation type="submission" date="2023-09" db="EMBL/GenBank/DDBJ databases">
        <authorList>
            <person name="Rey-Velasco X."/>
        </authorList>
    </citation>
    <scope>NUCLEOTIDE SEQUENCE [LARGE SCALE GENOMIC DNA]</scope>
    <source>
        <strain evidence="4 5">W345</strain>
    </source>
</reference>
<gene>
    <name evidence="4" type="ORF">RM530_16760</name>
</gene>
<evidence type="ECO:0000259" key="3">
    <source>
        <dbReference type="Pfam" id="PF00082"/>
    </source>
</evidence>
<dbReference type="Gene3D" id="3.40.50.200">
    <property type="entry name" value="Peptidase S8/S53 domain"/>
    <property type="match status" value="1"/>
</dbReference>
<dbReference type="InterPro" id="IPR000209">
    <property type="entry name" value="Peptidase_S8/S53_dom"/>
</dbReference>
<dbReference type="InterPro" id="IPR023827">
    <property type="entry name" value="Peptidase_S8_Asp-AS"/>
</dbReference>
<dbReference type="Proteomes" id="UP001254608">
    <property type="component" value="Unassembled WGS sequence"/>
</dbReference>
<evidence type="ECO:0000256" key="1">
    <source>
        <dbReference type="ARBA" id="ARBA00022801"/>
    </source>
</evidence>
<feature type="domain" description="Peptidase S8/S53" evidence="3">
    <location>
        <begin position="3"/>
        <end position="77"/>
    </location>
</feature>
<comment type="caution">
    <text evidence="4">The sequence shown here is derived from an EMBL/GenBank/DDBJ whole genome shotgun (WGS) entry which is preliminary data.</text>
</comment>
<accession>A0ABU2WM98</accession>
<evidence type="ECO:0000313" key="5">
    <source>
        <dbReference type="Proteomes" id="UP001254608"/>
    </source>
</evidence>
<dbReference type="SUPFAM" id="SSF52743">
    <property type="entry name" value="Subtilisin-like"/>
    <property type="match status" value="1"/>
</dbReference>
<evidence type="ECO:0000313" key="4">
    <source>
        <dbReference type="EMBL" id="MDT0498996.1"/>
    </source>
</evidence>
<dbReference type="Pfam" id="PF00082">
    <property type="entry name" value="Peptidase_S8"/>
    <property type="match status" value="1"/>
</dbReference>
<sequence>MNVYVIDTGLDASHVDFAGRIASGRNFAANSTGGAAVSAAGRNCPTPDTVNTDDCNGHGTQASGTAMGTTYGGISMASPAPAANSGIEAGRGLTPSRFALRARRFQSDTSRVHGHCAKATIPGSPCSEPPACLSASCWPHLP</sequence>
<dbReference type="PROSITE" id="PS00136">
    <property type="entry name" value="SUBTILASE_ASP"/>
    <property type="match status" value="1"/>
</dbReference>
<organism evidence="4 5">
    <name type="scientific">Banduia mediterranea</name>
    <dbReference type="NCBI Taxonomy" id="3075609"/>
    <lineage>
        <taxon>Bacteria</taxon>
        <taxon>Pseudomonadati</taxon>
        <taxon>Pseudomonadota</taxon>
        <taxon>Gammaproteobacteria</taxon>
        <taxon>Nevskiales</taxon>
        <taxon>Algiphilaceae</taxon>
        <taxon>Banduia</taxon>
    </lineage>
</organism>
<dbReference type="RefSeq" id="WP_311366408.1">
    <property type="nucleotide sequence ID" value="NZ_JAVRIC010000031.1"/>
</dbReference>